<evidence type="ECO:0000313" key="2">
    <source>
        <dbReference type="EMBL" id="WPC74649.1"/>
    </source>
</evidence>
<name>A0ABZ0QDV9_9VIBR</name>
<reference evidence="2 3" key="1">
    <citation type="submission" date="2023-11" db="EMBL/GenBank/DDBJ databases">
        <title>Plant-associative lifestyle of Vibrio porteresiae and its evolutionary dynamics.</title>
        <authorList>
            <person name="Rameshkumar N."/>
            <person name="Kirti K."/>
        </authorList>
    </citation>
    <scope>NUCLEOTIDE SEQUENCE [LARGE SCALE GENOMIC DNA]</scope>
    <source>
        <strain evidence="2 3">MSSRF30</strain>
    </source>
</reference>
<dbReference type="EMBL" id="CP138203">
    <property type="protein sequence ID" value="WPC74649.1"/>
    <property type="molecule type" value="Genomic_DNA"/>
</dbReference>
<dbReference type="Proteomes" id="UP001304071">
    <property type="component" value="Chromosome 1"/>
</dbReference>
<organism evidence="2 3">
    <name type="scientific">Vibrio porteresiae DSM 19223</name>
    <dbReference type="NCBI Taxonomy" id="1123496"/>
    <lineage>
        <taxon>Bacteria</taxon>
        <taxon>Pseudomonadati</taxon>
        <taxon>Pseudomonadota</taxon>
        <taxon>Gammaproteobacteria</taxon>
        <taxon>Vibrionales</taxon>
        <taxon>Vibrionaceae</taxon>
        <taxon>Vibrio</taxon>
    </lineage>
</organism>
<evidence type="ECO:0000313" key="3">
    <source>
        <dbReference type="Proteomes" id="UP001304071"/>
    </source>
</evidence>
<evidence type="ECO:0000313" key="1">
    <source>
        <dbReference type="EMBL" id="WPC74156.1"/>
    </source>
</evidence>
<sequence>MNESNYDYEDVGNCKICNEDTNHGEDICRNCQEQEAIDNCDDPNDWGRY</sequence>
<protein>
    <submittedName>
        <fullName evidence="2">Uncharacterized protein</fullName>
    </submittedName>
</protein>
<dbReference type="RefSeq" id="WP_261894205.1">
    <property type="nucleotide sequence ID" value="NZ_AP024895.1"/>
</dbReference>
<gene>
    <name evidence="1" type="ORF">R8Z52_02475</name>
    <name evidence="2" type="ORF">R8Z52_05370</name>
</gene>
<proteinExistence type="predicted"/>
<keyword evidence="3" id="KW-1185">Reference proteome</keyword>
<accession>A0ABZ0QDV9</accession>
<dbReference type="EMBL" id="CP138203">
    <property type="protein sequence ID" value="WPC74156.1"/>
    <property type="molecule type" value="Genomic_DNA"/>
</dbReference>